<feature type="non-terminal residue" evidence="3">
    <location>
        <position position="545"/>
    </location>
</feature>
<gene>
    <name evidence="3" type="ORF">CAUPRSCDRAFT_11813</name>
</gene>
<proteinExistence type="predicted"/>
<feature type="signal peptide" evidence="2">
    <location>
        <begin position="1"/>
        <end position="19"/>
    </location>
</feature>
<feature type="chain" id="PRO_5020856813" description="VWFA domain-containing protein" evidence="2">
    <location>
        <begin position="20"/>
        <end position="545"/>
    </location>
</feature>
<feature type="compositionally biased region" description="Basic and acidic residues" evidence="1">
    <location>
        <begin position="429"/>
        <end position="440"/>
    </location>
</feature>
<feature type="compositionally biased region" description="Low complexity" evidence="1">
    <location>
        <begin position="481"/>
        <end position="490"/>
    </location>
</feature>
<organism evidence="3 4">
    <name type="scientific">Caulochytrium protostelioides</name>
    <dbReference type="NCBI Taxonomy" id="1555241"/>
    <lineage>
        <taxon>Eukaryota</taxon>
        <taxon>Fungi</taxon>
        <taxon>Fungi incertae sedis</taxon>
        <taxon>Chytridiomycota</taxon>
        <taxon>Chytridiomycota incertae sedis</taxon>
        <taxon>Chytridiomycetes</taxon>
        <taxon>Caulochytriales</taxon>
        <taxon>Caulochytriaceae</taxon>
        <taxon>Caulochytrium</taxon>
    </lineage>
</organism>
<accession>A0A4P9WVZ3</accession>
<feature type="region of interest" description="Disordered" evidence="1">
    <location>
        <begin position="471"/>
        <end position="545"/>
    </location>
</feature>
<dbReference type="InterPro" id="IPR036465">
    <property type="entry name" value="vWFA_dom_sf"/>
</dbReference>
<feature type="compositionally biased region" description="Basic and acidic residues" evidence="1">
    <location>
        <begin position="523"/>
        <end position="545"/>
    </location>
</feature>
<dbReference type="EMBL" id="ML009894">
    <property type="protein sequence ID" value="RKO96493.1"/>
    <property type="molecule type" value="Genomic_DNA"/>
</dbReference>
<keyword evidence="2" id="KW-0732">Signal</keyword>
<reference evidence="4" key="1">
    <citation type="journal article" date="2018" name="Nat. Microbiol.">
        <title>Leveraging single-cell genomics to expand the fungal tree of life.</title>
        <authorList>
            <person name="Ahrendt S.R."/>
            <person name="Quandt C.A."/>
            <person name="Ciobanu D."/>
            <person name="Clum A."/>
            <person name="Salamov A."/>
            <person name="Andreopoulos B."/>
            <person name="Cheng J.F."/>
            <person name="Woyke T."/>
            <person name="Pelin A."/>
            <person name="Henrissat B."/>
            <person name="Reynolds N.K."/>
            <person name="Benny G.L."/>
            <person name="Smith M.E."/>
            <person name="James T.Y."/>
            <person name="Grigoriev I.V."/>
        </authorList>
    </citation>
    <scope>NUCLEOTIDE SEQUENCE [LARGE SCALE GENOMIC DNA]</scope>
    <source>
        <strain evidence="4">ATCC 52028</strain>
    </source>
</reference>
<evidence type="ECO:0000313" key="4">
    <source>
        <dbReference type="Proteomes" id="UP000268535"/>
    </source>
</evidence>
<evidence type="ECO:0008006" key="5">
    <source>
        <dbReference type="Google" id="ProtNLM"/>
    </source>
</evidence>
<evidence type="ECO:0000313" key="3">
    <source>
        <dbReference type="EMBL" id="RKO96493.1"/>
    </source>
</evidence>
<evidence type="ECO:0000256" key="1">
    <source>
        <dbReference type="SAM" id="MobiDB-lite"/>
    </source>
</evidence>
<name>A0A4P9WVZ3_9FUNG</name>
<dbReference type="Proteomes" id="UP000268535">
    <property type="component" value="Unassembled WGS sequence"/>
</dbReference>
<dbReference type="AlphaFoldDB" id="A0A4P9WVZ3"/>
<dbReference type="Gene3D" id="3.40.50.410">
    <property type="entry name" value="von Willebrand factor, type A domain"/>
    <property type="match status" value="1"/>
</dbReference>
<dbReference type="SUPFAM" id="SSF53300">
    <property type="entry name" value="vWA-like"/>
    <property type="match status" value="1"/>
</dbReference>
<feature type="region of interest" description="Disordered" evidence="1">
    <location>
        <begin position="429"/>
        <end position="458"/>
    </location>
</feature>
<feature type="compositionally biased region" description="Acidic residues" evidence="1">
    <location>
        <begin position="441"/>
        <end position="453"/>
    </location>
</feature>
<evidence type="ECO:0000256" key="2">
    <source>
        <dbReference type="SAM" id="SignalP"/>
    </source>
</evidence>
<protein>
    <recommendedName>
        <fullName evidence="5">VWFA domain-containing protein</fullName>
    </recommendedName>
</protein>
<dbReference type="CDD" id="cd00198">
    <property type="entry name" value="vWFA"/>
    <property type="match status" value="1"/>
</dbReference>
<sequence length="545" mass="60875">MPLLHVLLGGLLLPYAVMGAMTLVTDYTTVANTSFYKMAPACGLCPKIEVTQETYTTSANPSWTSLNLDCSGTGQTAVDYLFIIDMSKSMKLYASGLLAINSFISDIAANGPTDPLFSVVVFGGPPRLIMAPSSDTTLLTNAFTYATTSSNVASGHEAVLEAIRISLGSNPMSPSAGFAAACLTGGACSFSWRAGATRSIIALTDEDSDLPTLPANRNAKQLSGGMTSLCSMLTSTSYAGFCSDTAAIEPSWDGPKQLWRGSIYTEDDRTTPNSKQIFRSGPERCSLSAAYQEEVLQTARMIVRGNAMVTLLMLPWKSNNPYQPRSQWDDDNPVFLLGDSDPVQDDNTAVWQFGHPDYAVMQNEFSAMVYNKDASIGEHWRHNLSGSLTALVLSGGGYARTLDMETYMETSSNAQIAWKAIAKIPRQYYDHDDNHDHDNNNNDDDDDDDDDDNHNDSYYYDYYDYYDHAYYDDDDDHNHHNNYNDNNDNNAYDDDDDHDHYYSYYDDDDDHNYSYSYDDDDDDHHHDDHHDHNYSNDDYHYHDQH</sequence>